<organism evidence="3 4">
    <name type="scientific">Paenibacillus campinasensis</name>
    <dbReference type="NCBI Taxonomy" id="66347"/>
    <lineage>
        <taxon>Bacteria</taxon>
        <taxon>Bacillati</taxon>
        <taxon>Bacillota</taxon>
        <taxon>Bacilli</taxon>
        <taxon>Bacillales</taxon>
        <taxon>Paenibacillaceae</taxon>
        <taxon>Paenibacillus</taxon>
    </lineage>
</organism>
<evidence type="ECO:0000313" key="5">
    <source>
        <dbReference type="Proteomes" id="UP000435177"/>
    </source>
</evidence>
<gene>
    <name evidence="3" type="ORF">CHH67_12685</name>
    <name evidence="2" type="ORF">GNP94_13985</name>
</gene>
<proteinExistence type="predicted"/>
<reference evidence="2 5" key="2">
    <citation type="submission" date="2019-11" db="EMBL/GenBank/DDBJ databases">
        <title>Draft genome sequences of five Paenibacillus species of dairy origin.</title>
        <authorList>
            <person name="Olajide A.M."/>
            <person name="Chen S."/>
            <person name="Lapointe G."/>
        </authorList>
    </citation>
    <scope>NUCLEOTIDE SEQUENCE [LARGE SCALE GENOMIC DNA]</scope>
    <source>
        <strain evidence="2 5">3CS1</strain>
    </source>
</reference>
<reference evidence="3 4" key="1">
    <citation type="submission" date="2017-07" db="EMBL/GenBank/DDBJ databases">
        <title>Isolation and whole genome analysis of endospore-forming bacteria from heroin.</title>
        <authorList>
            <person name="Kalinowski J."/>
            <person name="Ahrens B."/>
            <person name="Al-Dilaimi A."/>
            <person name="Winkler A."/>
            <person name="Wibberg D."/>
            <person name="Schleenbecker U."/>
            <person name="Ruckert C."/>
            <person name="Wolfel R."/>
            <person name="Grass G."/>
        </authorList>
    </citation>
    <scope>NUCLEOTIDE SEQUENCE [LARGE SCALE GENOMIC DNA]</scope>
    <source>
        <strain evidence="3 4">7537-G1</strain>
    </source>
</reference>
<keyword evidence="5" id="KW-1185">Reference proteome</keyword>
<dbReference type="SUPFAM" id="SSF69318">
    <property type="entry name" value="Integrin alpha N-terminal domain"/>
    <property type="match status" value="1"/>
</dbReference>
<evidence type="ECO:0000313" key="4">
    <source>
        <dbReference type="Proteomes" id="UP000215596"/>
    </source>
</evidence>
<keyword evidence="3" id="KW-0946">Virion</keyword>
<protein>
    <submittedName>
        <fullName evidence="3">Spore coat protein</fullName>
    </submittedName>
    <submittedName>
        <fullName evidence="2">VCBS repeat-containing protein</fullName>
    </submittedName>
</protein>
<accession>A0A268ETL1</accession>
<dbReference type="Proteomes" id="UP000435177">
    <property type="component" value="Unassembled WGS sequence"/>
</dbReference>
<evidence type="ECO:0000313" key="3">
    <source>
        <dbReference type="EMBL" id="PAD76467.1"/>
    </source>
</evidence>
<dbReference type="Pfam" id="PF13517">
    <property type="entry name" value="FG-GAP_3"/>
    <property type="match status" value="1"/>
</dbReference>
<keyword evidence="3" id="KW-0167">Capsid protein</keyword>
<evidence type="ECO:0000313" key="2">
    <source>
        <dbReference type="EMBL" id="MUG67104.1"/>
    </source>
</evidence>
<comment type="caution">
    <text evidence="3">The sequence shown here is derived from an EMBL/GenBank/DDBJ whole genome shotgun (WGS) entry which is preliminary data.</text>
</comment>
<dbReference type="Proteomes" id="UP000215596">
    <property type="component" value="Unassembled WGS sequence"/>
</dbReference>
<dbReference type="AlphaFoldDB" id="A0A268ETL1"/>
<dbReference type="EMBL" id="WOAA01000011">
    <property type="protein sequence ID" value="MUG67104.1"/>
    <property type="molecule type" value="Genomic_DNA"/>
</dbReference>
<dbReference type="OrthoDB" id="1653343at2"/>
<evidence type="ECO:0000256" key="1">
    <source>
        <dbReference type="ARBA" id="ARBA00022729"/>
    </source>
</evidence>
<name>A0A268ETL1_9BACL</name>
<dbReference type="InterPro" id="IPR013517">
    <property type="entry name" value="FG-GAP"/>
</dbReference>
<dbReference type="EMBL" id="NPBY01000038">
    <property type="protein sequence ID" value="PAD76467.1"/>
    <property type="molecule type" value="Genomic_DNA"/>
</dbReference>
<keyword evidence="1" id="KW-0732">Signal</keyword>
<dbReference type="InterPro" id="IPR028994">
    <property type="entry name" value="Integrin_alpha_N"/>
</dbReference>
<sequence>MPVLDQKLGDVNGDRILDLVYLTGDSQADSPFYENITLHIRDGRTGRISTIPLKQNSGYNPTIQLADYTGDGASDILIVIDSGGSGGFIYAYVFSYLNNQPRLLFDYELYNQAHAYSINYEDGYKVRATSATPASTYIIDLTYKGEAYLSEIYTPDGKLKEPIQGDVNPLGGLYPVDFDRDGRYELMALQRITGRYNADGLGYFMNELNWNGSHFYPSQQWVWITGSDTGTSNA</sequence>
<dbReference type="RefSeq" id="WP_095265547.1">
    <property type="nucleotide sequence ID" value="NZ_NPBY01000038.1"/>
</dbReference>